<feature type="signal peptide" evidence="1">
    <location>
        <begin position="1"/>
        <end position="24"/>
    </location>
</feature>
<accession>A0A3S9IBB3</accession>
<proteinExistence type="predicted"/>
<organism evidence="3 4">
    <name type="scientific">Streptomyces aquilus</name>
    <dbReference type="NCBI Taxonomy" id="2548456"/>
    <lineage>
        <taxon>Bacteria</taxon>
        <taxon>Bacillati</taxon>
        <taxon>Actinomycetota</taxon>
        <taxon>Actinomycetes</taxon>
        <taxon>Kitasatosporales</taxon>
        <taxon>Streptomycetaceae</taxon>
        <taxon>Streptomyces</taxon>
    </lineage>
</organism>
<reference evidence="3 4" key="1">
    <citation type="submission" date="2018-12" db="EMBL/GenBank/DDBJ databases">
        <authorList>
            <person name="Li K."/>
        </authorList>
    </citation>
    <scope>NUCLEOTIDE SEQUENCE [LARGE SCALE GENOMIC DNA]</scope>
    <source>
        <strain evidence="4">CR22</strain>
    </source>
</reference>
<dbReference type="KEGG" id="saqu:EJC51_39550"/>
<dbReference type="InterPro" id="IPR036514">
    <property type="entry name" value="SGNH_hydro_sf"/>
</dbReference>
<name>A0A3S9IBB3_9ACTN</name>
<dbReference type="SUPFAM" id="SSF52266">
    <property type="entry name" value="SGNH hydrolase"/>
    <property type="match status" value="1"/>
</dbReference>
<keyword evidence="1" id="KW-0732">Signal</keyword>
<dbReference type="InterPro" id="IPR051532">
    <property type="entry name" value="Ester_Hydrolysis_Enzymes"/>
</dbReference>
<dbReference type="Proteomes" id="UP000280197">
    <property type="component" value="Chromosome"/>
</dbReference>
<feature type="domain" description="SGNH hydrolase-type esterase" evidence="2">
    <location>
        <begin position="157"/>
        <end position="329"/>
    </location>
</feature>
<dbReference type="PANTHER" id="PTHR30383">
    <property type="entry name" value="THIOESTERASE 1/PROTEASE 1/LYSOPHOSPHOLIPASE L1"/>
    <property type="match status" value="1"/>
</dbReference>
<sequence>MRRAALIAAVAAGLVMGAVQPVAASGDLVRPDDRRLAYEGHWGRTAEAAVTVTSGSRLGFRFTGDSVHALFDVSSITVPAQIHVSVDGGPKRLYAVDREDIEITAAGRGPHRVELSVKDVFSRANRWTPPLETGVVLTGVRGRLLPQRPVHEPRFAFYGDSVTQGVMALCEVNTSDCADGTAAYPTLVADALHASLTQVGFGRQGVLRTGNGGVPTASDAYGWNYAGSRADSDRHADVIVVNQGTNDTAWGPAEFRAAYRAYLDELRAAAPHARILALRPLTGAHADDIAAVVAELADRRVEFVDTSGWLSPAEGDFNGDVHPSAQGHRKVADRLIALLEGAVSHDHHA</sequence>
<dbReference type="Pfam" id="PF13472">
    <property type="entry name" value="Lipase_GDSL_2"/>
    <property type="match status" value="1"/>
</dbReference>
<dbReference type="PANTHER" id="PTHR30383:SF5">
    <property type="entry name" value="SGNH HYDROLASE-TYPE ESTERASE DOMAIN-CONTAINING PROTEIN"/>
    <property type="match status" value="1"/>
</dbReference>
<evidence type="ECO:0000313" key="3">
    <source>
        <dbReference type="EMBL" id="AZP21650.1"/>
    </source>
</evidence>
<dbReference type="RefSeq" id="WP_126275477.1">
    <property type="nucleotide sequence ID" value="NZ_CP034463.1"/>
</dbReference>
<evidence type="ECO:0000313" key="4">
    <source>
        <dbReference type="Proteomes" id="UP000280197"/>
    </source>
</evidence>
<dbReference type="InterPro" id="IPR013830">
    <property type="entry name" value="SGNH_hydro"/>
</dbReference>
<dbReference type="GO" id="GO:0004622">
    <property type="term" value="F:phosphatidylcholine lysophospholipase activity"/>
    <property type="evidence" value="ECO:0007669"/>
    <property type="project" value="TreeGrafter"/>
</dbReference>
<gene>
    <name evidence="3" type="ORF">EJC51_39550</name>
</gene>
<evidence type="ECO:0000256" key="1">
    <source>
        <dbReference type="SAM" id="SignalP"/>
    </source>
</evidence>
<dbReference type="EMBL" id="CP034463">
    <property type="protein sequence ID" value="AZP21650.1"/>
    <property type="molecule type" value="Genomic_DNA"/>
</dbReference>
<dbReference type="Gene3D" id="2.60.120.260">
    <property type="entry name" value="Galactose-binding domain-like"/>
    <property type="match status" value="1"/>
</dbReference>
<protein>
    <submittedName>
        <fullName evidence="3">G-D-S-L family lipolytic protein</fullName>
    </submittedName>
</protein>
<keyword evidence="4" id="KW-1185">Reference proteome</keyword>
<dbReference type="Gene3D" id="3.40.50.1110">
    <property type="entry name" value="SGNH hydrolase"/>
    <property type="match status" value="1"/>
</dbReference>
<evidence type="ECO:0000259" key="2">
    <source>
        <dbReference type="Pfam" id="PF13472"/>
    </source>
</evidence>
<feature type="chain" id="PRO_5039013459" evidence="1">
    <location>
        <begin position="25"/>
        <end position="349"/>
    </location>
</feature>
<dbReference type="AlphaFoldDB" id="A0A3S9IBB3"/>